<comment type="similarity">
    <text evidence="1">Belongs to the DnaX/STICHEL family.</text>
</comment>
<feature type="compositionally biased region" description="Gly residues" evidence="14">
    <location>
        <begin position="728"/>
        <end position="759"/>
    </location>
</feature>
<keyword evidence="8" id="KW-0862">Zinc</keyword>
<evidence type="ECO:0000256" key="3">
    <source>
        <dbReference type="ARBA" id="ARBA00022679"/>
    </source>
</evidence>
<feature type="domain" description="AAA+ ATPase" evidence="15">
    <location>
        <begin position="36"/>
        <end position="179"/>
    </location>
</feature>
<keyword evidence="3" id="KW-0808">Transferase</keyword>
<dbReference type="InterPro" id="IPR027417">
    <property type="entry name" value="P-loop_NTPase"/>
</dbReference>
<feature type="compositionally biased region" description="Gly residues" evidence="14">
    <location>
        <begin position="825"/>
        <end position="834"/>
    </location>
</feature>
<keyword evidence="10" id="KW-0239">DNA-directed DNA polymerase</keyword>
<evidence type="ECO:0000256" key="12">
    <source>
        <dbReference type="ARBA" id="ARBA00049244"/>
    </source>
</evidence>
<dbReference type="Pfam" id="PF22608">
    <property type="entry name" value="DNAX_ATPase_lid"/>
    <property type="match status" value="1"/>
</dbReference>
<evidence type="ECO:0000256" key="8">
    <source>
        <dbReference type="ARBA" id="ARBA00022833"/>
    </source>
</evidence>
<dbReference type="GO" id="GO:0009360">
    <property type="term" value="C:DNA polymerase III complex"/>
    <property type="evidence" value="ECO:0007669"/>
    <property type="project" value="InterPro"/>
</dbReference>
<feature type="compositionally biased region" description="Low complexity" evidence="14">
    <location>
        <begin position="800"/>
        <end position="824"/>
    </location>
</feature>
<dbReference type="NCBIfam" id="NF005846">
    <property type="entry name" value="PRK07764.1-6"/>
    <property type="match status" value="1"/>
</dbReference>
<evidence type="ECO:0000256" key="4">
    <source>
        <dbReference type="ARBA" id="ARBA00022695"/>
    </source>
</evidence>
<evidence type="ECO:0000256" key="13">
    <source>
        <dbReference type="ARBA" id="ARBA00074577"/>
    </source>
</evidence>
<dbReference type="OrthoDB" id="9810148at2"/>
<evidence type="ECO:0000256" key="5">
    <source>
        <dbReference type="ARBA" id="ARBA00022705"/>
    </source>
</evidence>
<keyword evidence="9" id="KW-0067">ATP-binding</keyword>
<dbReference type="InterPro" id="IPR050238">
    <property type="entry name" value="DNA_Rep/Repair_Clamp_Loader"/>
</dbReference>
<dbReference type="Gene3D" id="1.20.272.10">
    <property type="match status" value="1"/>
</dbReference>
<comment type="caution">
    <text evidence="16">The sequence shown here is derived from an EMBL/GenBank/DDBJ whole genome shotgun (WGS) entry which is preliminary data.</text>
</comment>
<reference evidence="16 17" key="1">
    <citation type="submission" date="2018-03" db="EMBL/GenBank/DDBJ databases">
        <title>Bioinformatic expansion and discovery of thiopeptide antibiotics.</title>
        <authorList>
            <person name="Schwalen C.J."/>
            <person name="Hudson G.A."/>
            <person name="Mitchell D.A."/>
        </authorList>
    </citation>
    <scope>NUCLEOTIDE SEQUENCE [LARGE SCALE GENOMIC DNA]</scope>
    <source>
        <strain evidence="16 17">NRRL 8041</strain>
    </source>
</reference>
<dbReference type="EMBL" id="PYBV01000014">
    <property type="protein sequence ID" value="PYC71263.1"/>
    <property type="molecule type" value="Genomic_DNA"/>
</dbReference>
<evidence type="ECO:0000313" key="17">
    <source>
        <dbReference type="Proteomes" id="UP000248333"/>
    </source>
</evidence>
<feature type="compositionally biased region" description="Low complexity" evidence="14">
    <location>
        <begin position="388"/>
        <end position="466"/>
    </location>
</feature>
<dbReference type="EC" id="2.7.7.7" evidence="2"/>
<dbReference type="PANTHER" id="PTHR11669:SF0">
    <property type="entry name" value="PROTEIN STICHEL-LIKE 2"/>
    <property type="match status" value="1"/>
</dbReference>
<comment type="catalytic activity">
    <reaction evidence="12">
        <text>DNA(n) + a 2'-deoxyribonucleoside 5'-triphosphate = DNA(n+1) + diphosphate</text>
        <dbReference type="Rhea" id="RHEA:22508"/>
        <dbReference type="Rhea" id="RHEA-COMP:17339"/>
        <dbReference type="Rhea" id="RHEA-COMP:17340"/>
        <dbReference type="ChEBI" id="CHEBI:33019"/>
        <dbReference type="ChEBI" id="CHEBI:61560"/>
        <dbReference type="ChEBI" id="CHEBI:173112"/>
        <dbReference type="EC" id="2.7.7.7"/>
    </reaction>
</comment>
<keyword evidence="6" id="KW-0479">Metal-binding</keyword>
<evidence type="ECO:0000256" key="9">
    <source>
        <dbReference type="ARBA" id="ARBA00022840"/>
    </source>
</evidence>
<evidence type="ECO:0000256" key="1">
    <source>
        <dbReference type="ARBA" id="ARBA00006360"/>
    </source>
</evidence>
<dbReference type="GO" id="GO:0006261">
    <property type="term" value="P:DNA-templated DNA replication"/>
    <property type="evidence" value="ECO:0007669"/>
    <property type="project" value="TreeGrafter"/>
</dbReference>
<feature type="compositionally biased region" description="Low complexity" evidence="14">
    <location>
        <begin position="907"/>
        <end position="943"/>
    </location>
</feature>
<dbReference type="FunFam" id="3.40.50.300:FF:000014">
    <property type="entry name" value="DNA polymerase III subunit gamma/tau"/>
    <property type="match status" value="1"/>
</dbReference>
<feature type="region of interest" description="Disordered" evidence="14">
    <location>
        <begin position="646"/>
        <end position="984"/>
    </location>
</feature>
<keyword evidence="7" id="KW-0547">Nucleotide-binding</keyword>
<evidence type="ECO:0000256" key="7">
    <source>
        <dbReference type="ARBA" id="ARBA00022741"/>
    </source>
</evidence>
<feature type="compositionally biased region" description="Pro residues" evidence="14">
    <location>
        <begin position="548"/>
        <end position="557"/>
    </location>
</feature>
<keyword evidence="4" id="KW-0548">Nucleotidyltransferase</keyword>
<dbReference type="InterPro" id="IPR012763">
    <property type="entry name" value="DNA_pol_III_sug/sutau_N"/>
</dbReference>
<gene>
    <name evidence="16" type="ORF">C7C45_11625</name>
</gene>
<dbReference type="InterPro" id="IPR003593">
    <property type="entry name" value="AAA+_ATPase"/>
</dbReference>
<dbReference type="Proteomes" id="UP000248333">
    <property type="component" value="Unassembled WGS sequence"/>
</dbReference>
<sequence>MTLALYRKYRPRTFAEVIGQEHVTEPLKQALRSGRLNHAYLFSGPRGCGKTTSARIMARSLNCEQGPTPEPCGKCASCRSLAADGAGSIDVIEIDAASHGGVDDARELRERAFFAPANSRFKIYIIDEAHMVSTQGFNALLKLVEEPPEYVKFIFATTEPEKVLGTIRSRTHHYPFRLFPPKVVRPYLEQLTQAEGVAVEPAVFPLVVRAGGGSMRDSLSVLDQLIAGAGAEGVSYARAVALLGVTDSALIDEMCDALAAGDGAAAYATVDRVAEAGHDMRRFASDLLERLRDLIVIQQVPDAAAKGLIDGPADQIERMAAQASQLGSATLSRCADIVHNGLVEMRGTTAPRLLLELICARMLLPGADDSTRGLLQRLERMERRLTLSGTDAPSAAAGSAPATHPGVRPQPGTPVPAAATPAPVNAPTSAPPWAVDPAASPTRSAAASGAPTSAAPVSGAPASHAPISGAPASHAPVSGAPASHAPTSGALASDISAADSPIPASPGASTVAASAPEDRFAPGSPAGPGTGSPTPRRVVPPSAVLPDPATPEPPRPGAPAAALDAVAVRRVWPDVVGKVNRTNKRIAALMRDAVVRELDGDMLVLTVKSTVLAKMMADHAAVLTDALYEELGGRWQIRCEVAGERGGVSLSGPQRSPSAAPARPASAPDGPTSPTSAPNPTAGPAASNVNAAAGSMSAPNPTAVSAASNMNAAAGPTDARPAAAHPTGGAGQGARAGLPGGADARGGNGSGDHGAGRQGGTPPTAPADDEDDWPEAARPGGGAPTAEATDDEDWPEAARPGGASAGNDASPAGGPGSASTSTGAHGLGANGGNAHGTSAHGTSANGTSANGGSANGGNGNGTRATGGSTNGGNGNGTGSGGSGGPGPAAGGGNPGVRGNPTPAARQPASAGGAPVSSAIAAARAAAAGRGARTGAAARPIADAEWAGEPPYDPDFDGPSRGGRPGGAAAAAAPVYEGFDPGDEPLDEVIDEKTARESSEEQAVRLLRETFGAEKINEVDAR</sequence>
<dbReference type="GO" id="GO:0046872">
    <property type="term" value="F:metal ion binding"/>
    <property type="evidence" value="ECO:0007669"/>
    <property type="project" value="UniProtKB-KW"/>
</dbReference>
<dbReference type="NCBIfam" id="TIGR02397">
    <property type="entry name" value="dnaX_nterm"/>
    <property type="match status" value="1"/>
</dbReference>
<evidence type="ECO:0000259" key="15">
    <source>
        <dbReference type="SMART" id="SM00382"/>
    </source>
</evidence>
<dbReference type="GO" id="GO:0005524">
    <property type="term" value="F:ATP binding"/>
    <property type="evidence" value="ECO:0007669"/>
    <property type="project" value="UniProtKB-KW"/>
</dbReference>
<dbReference type="SUPFAM" id="SSF48019">
    <property type="entry name" value="post-AAA+ oligomerization domain-like"/>
    <property type="match status" value="1"/>
</dbReference>
<feature type="compositionally biased region" description="Gly residues" evidence="14">
    <location>
        <begin position="868"/>
        <end position="895"/>
    </location>
</feature>
<dbReference type="RefSeq" id="WP_110563831.1">
    <property type="nucleotide sequence ID" value="NZ_PYBV01000014.1"/>
</dbReference>
<dbReference type="CDD" id="cd18137">
    <property type="entry name" value="HLD_clamp_pol_III_gamma_tau"/>
    <property type="match status" value="1"/>
</dbReference>
<comment type="function">
    <text evidence="11">DNA polymerase III is a complex, multichain enzyme responsible for most of the replicative synthesis in bacteria. This DNA polymerase also exhibits 3' to 5' exonuclease activity.</text>
</comment>
<evidence type="ECO:0000256" key="6">
    <source>
        <dbReference type="ARBA" id="ARBA00022723"/>
    </source>
</evidence>
<dbReference type="SMART" id="SM00382">
    <property type="entry name" value="AAA"/>
    <property type="match status" value="1"/>
</dbReference>
<accession>A0A318P425</accession>
<keyword evidence="17" id="KW-1185">Reference proteome</keyword>
<evidence type="ECO:0000256" key="10">
    <source>
        <dbReference type="ARBA" id="ARBA00022932"/>
    </source>
</evidence>
<dbReference type="GO" id="GO:0003677">
    <property type="term" value="F:DNA binding"/>
    <property type="evidence" value="ECO:0007669"/>
    <property type="project" value="InterPro"/>
</dbReference>
<feature type="compositionally biased region" description="Low complexity" evidence="14">
    <location>
        <begin position="653"/>
        <end position="724"/>
    </location>
</feature>
<evidence type="ECO:0000256" key="14">
    <source>
        <dbReference type="SAM" id="MobiDB-lite"/>
    </source>
</evidence>
<feature type="region of interest" description="Disordered" evidence="14">
    <location>
        <begin position="388"/>
        <end position="559"/>
    </location>
</feature>
<evidence type="ECO:0000256" key="2">
    <source>
        <dbReference type="ARBA" id="ARBA00012417"/>
    </source>
</evidence>
<evidence type="ECO:0000313" key="16">
    <source>
        <dbReference type="EMBL" id="PYC71263.1"/>
    </source>
</evidence>
<protein>
    <recommendedName>
        <fullName evidence="13">DNA polymerase III subunit gamma/tau</fullName>
        <ecNumber evidence="2">2.7.7.7</ecNumber>
    </recommendedName>
</protein>
<dbReference type="AlphaFoldDB" id="A0A318P425"/>
<name>A0A318P425_9ACTN</name>
<evidence type="ECO:0000256" key="11">
    <source>
        <dbReference type="ARBA" id="ARBA00037724"/>
    </source>
</evidence>
<organism evidence="16 17">
    <name type="scientific">Micromonospora arborensis</name>
    <dbReference type="NCBI Taxonomy" id="2116518"/>
    <lineage>
        <taxon>Bacteria</taxon>
        <taxon>Bacillati</taxon>
        <taxon>Actinomycetota</taxon>
        <taxon>Actinomycetes</taxon>
        <taxon>Micromonosporales</taxon>
        <taxon>Micromonosporaceae</taxon>
        <taxon>Micromonospora</taxon>
    </lineage>
</organism>
<dbReference type="Gene3D" id="1.10.8.60">
    <property type="match status" value="1"/>
</dbReference>
<proteinExistence type="inferred from homology"/>
<dbReference type="InterPro" id="IPR045085">
    <property type="entry name" value="HLD_clamp_pol_III_gamma_tau"/>
</dbReference>
<dbReference type="Gene3D" id="3.40.50.300">
    <property type="entry name" value="P-loop containing nucleotide triphosphate hydrolases"/>
    <property type="match status" value="1"/>
</dbReference>
<dbReference type="InterPro" id="IPR008921">
    <property type="entry name" value="DNA_pol3_clamp-load_cplx_C"/>
</dbReference>
<dbReference type="CDD" id="cd00009">
    <property type="entry name" value="AAA"/>
    <property type="match status" value="1"/>
</dbReference>
<keyword evidence="5" id="KW-0235">DNA replication</keyword>
<dbReference type="Pfam" id="PF13177">
    <property type="entry name" value="DNA_pol3_delta2"/>
    <property type="match status" value="1"/>
</dbReference>
<dbReference type="PANTHER" id="PTHR11669">
    <property type="entry name" value="REPLICATION FACTOR C / DNA POLYMERASE III GAMMA-TAU SUBUNIT"/>
    <property type="match status" value="1"/>
</dbReference>
<dbReference type="GO" id="GO:0003887">
    <property type="term" value="F:DNA-directed DNA polymerase activity"/>
    <property type="evidence" value="ECO:0007669"/>
    <property type="project" value="UniProtKB-KW"/>
</dbReference>
<dbReference type="SUPFAM" id="SSF52540">
    <property type="entry name" value="P-loop containing nucleoside triphosphate hydrolases"/>
    <property type="match status" value="1"/>
</dbReference>
<dbReference type="Pfam" id="PF12169">
    <property type="entry name" value="DNA_pol3_gamma3"/>
    <property type="match status" value="1"/>
</dbReference>
<dbReference type="FunFam" id="1.20.272.10:FF:000003">
    <property type="entry name" value="DNA polymerase III subunit gamma/tau"/>
    <property type="match status" value="1"/>
</dbReference>
<feature type="compositionally biased region" description="Low complexity" evidence="14">
    <location>
        <begin position="841"/>
        <end position="852"/>
    </location>
</feature>
<dbReference type="InterPro" id="IPR022754">
    <property type="entry name" value="DNA_pol_III_gamma-3"/>
</dbReference>